<dbReference type="InterPro" id="IPR037150">
    <property type="entry name" value="H-NS_C_dom_sf"/>
</dbReference>
<evidence type="ECO:0000256" key="4">
    <source>
        <dbReference type="ARBA" id="ARBA00023125"/>
    </source>
</evidence>
<dbReference type="Proteomes" id="UP000052022">
    <property type="component" value="Unassembled WGS sequence"/>
</dbReference>
<dbReference type="GO" id="GO:0009295">
    <property type="term" value="C:nucleoid"/>
    <property type="evidence" value="ECO:0007669"/>
    <property type="project" value="UniProtKB-SubCell"/>
</dbReference>
<evidence type="ECO:0000256" key="2">
    <source>
        <dbReference type="ARBA" id="ARBA00010610"/>
    </source>
</evidence>
<protein>
    <submittedName>
        <fullName evidence="7">DNA binding protein, nucleoid-associated</fullName>
    </submittedName>
</protein>
<dbReference type="AlphaFoldDB" id="A0A0N7LYV6"/>
<comment type="similarity">
    <text evidence="2">Belongs to the histone-like protein H-NS family.</text>
</comment>
<dbReference type="RefSeq" id="WP_058288747.1">
    <property type="nucleotide sequence ID" value="NZ_CYSD01000012.1"/>
</dbReference>
<dbReference type="GO" id="GO:0001217">
    <property type="term" value="F:DNA-binding transcription repressor activity"/>
    <property type="evidence" value="ECO:0007669"/>
    <property type="project" value="TreeGrafter"/>
</dbReference>
<sequence length="107" mass="11966">MSIDLTQMSRKELLQLQDDVAVALKEAEQRELNEAMRAVEQAAAQYGYSLDEVLGTSQKAQAAKKSKAAPKYRNPENPSETWTGRGRKPHWVHKALTDGVDISELEI</sequence>
<dbReference type="PANTHER" id="PTHR38097:SF2">
    <property type="entry name" value="DNA-BINDING PROTEIN STPA"/>
    <property type="match status" value="1"/>
</dbReference>
<dbReference type="PANTHER" id="PTHR38097">
    <property type="match status" value="1"/>
</dbReference>
<gene>
    <name evidence="7" type="ORF">TRM7557_00626</name>
</gene>
<evidence type="ECO:0000256" key="3">
    <source>
        <dbReference type="ARBA" id="ARBA00022490"/>
    </source>
</evidence>
<feature type="region of interest" description="Disordered" evidence="5">
    <location>
        <begin position="57"/>
        <end position="90"/>
    </location>
</feature>
<evidence type="ECO:0000313" key="8">
    <source>
        <dbReference type="Proteomes" id="UP000052022"/>
    </source>
</evidence>
<comment type="subcellular location">
    <subcellularLocation>
        <location evidence="1">Cytoplasm</location>
        <location evidence="1">Nucleoid</location>
    </subcellularLocation>
</comment>
<keyword evidence="3" id="KW-0963">Cytoplasm</keyword>
<keyword evidence="4" id="KW-0238">DNA-binding</keyword>
<dbReference type="InterPro" id="IPR027444">
    <property type="entry name" value="H-NS_C_dom"/>
</dbReference>
<evidence type="ECO:0000313" key="7">
    <source>
        <dbReference type="EMBL" id="CUH75929.1"/>
    </source>
</evidence>
<dbReference type="GO" id="GO:0003680">
    <property type="term" value="F:minor groove of adenine-thymine-rich DNA binding"/>
    <property type="evidence" value="ECO:0007669"/>
    <property type="project" value="TreeGrafter"/>
</dbReference>
<dbReference type="STRING" id="928856.SAMN04488049_103156"/>
<dbReference type="EMBL" id="CYSD01000012">
    <property type="protein sequence ID" value="CUH75929.1"/>
    <property type="molecule type" value="Genomic_DNA"/>
</dbReference>
<evidence type="ECO:0000256" key="5">
    <source>
        <dbReference type="SAM" id="MobiDB-lite"/>
    </source>
</evidence>
<organism evidence="7 8">
    <name type="scientific">Tritonibacter multivorans</name>
    <dbReference type="NCBI Taxonomy" id="928856"/>
    <lineage>
        <taxon>Bacteria</taxon>
        <taxon>Pseudomonadati</taxon>
        <taxon>Pseudomonadota</taxon>
        <taxon>Alphaproteobacteria</taxon>
        <taxon>Rhodobacterales</taxon>
        <taxon>Paracoccaceae</taxon>
        <taxon>Tritonibacter</taxon>
    </lineage>
</organism>
<dbReference type="SMART" id="SM00528">
    <property type="entry name" value="HNS"/>
    <property type="match status" value="1"/>
</dbReference>
<name>A0A0N7LYV6_9RHOB</name>
<keyword evidence="8" id="KW-1185">Reference proteome</keyword>
<evidence type="ECO:0000256" key="1">
    <source>
        <dbReference type="ARBA" id="ARBA00004453"/>
    </source>
</evidence>
<dbReference type="GO" id="GO:0005829">
    <property type="term" value="C:cytosol"/>
    <property type="evidence" value="ECO:0007669"/>
    <property type="project" value="TreeGrafter"/>
</dbReference>
<proteinExistence type="inferred from homology"/>
<dbReference type="SUPFAM" id="SSF81273">
    <property type="entry name" value="H-NS histone-like proteins"/>
    <property type="match status" value="1"/>
</dbReference>
<dbReference type="OrthoDB" id="5297879at2"/>
<accession>A0A0N7LYV6</accession>
<reference evidence="7 8" key="1">
    <citation type="submission" date="2015-09" db="EMBL/GenBank/DDBJ databases">
        <authorList>
            <consortium name="Swine Surveillance"/>
        </authorList>
    </citation>
    <scope>NUCLEOTIDE SEQUENCE [LARGE SCALE GENOMIC DNA]</scope>
    <source>
        <strain evidence="7 8">CECT 7557</strain>
    </source>
</reference>
<dbReference type="GO" id="GO:0032993">
    <property type="term" value="C:protein-DNA complex"/>
    <property type="evidence" value="ECO:0007669"/>
    <property type="project" value="TreeGrafter"/>
</dbReference>
<dbReference type="GO" id="GO:0000976">
    <property type="term" value="F:transcription cis-regulatory region binding"/>
    <property type="evidence" value="ECO:0007669"/>
    <property type="project" value="TreeGrafter"/>
</dbReference>
<dbReference type="GO" id="GO:0003681">
    <property type="term" value="F:bent DNA binding"/>
    <property type="evidence" value="ECO:0007669"/>
    <property type="project" value="TreeGrafter"/>
</dbReference>
<feature type="domain" description="DNA-binding protein H-NS-like C-terminal" evidence="6">
    <location>
        <begin position="62"/>
        <end position="107"/>
    </location>
</feature>
<dbReference type="Pfam" id="PF00816">
    <property type="entry name" value="Histone_HNS"/>
    <property type="match status" value="1"/>
</dbReference>
<dbReference type="Gene3D" id="4.10.430.10">
    <property type="entry name" value="Histone-like protein H-NS, C-terminal domain"/>
    <property type="match status" value="1"/>
</dbReference>
<evidence type="ECO:0000259" key="6">
    <source>
        <dbReference type="SMART" id="SM00528"/>
    </source>
</evidence>